<name>A0A1J5QC53_9ZZZZ</name>
<dbReference type="InterPro" id="IPR010982">
    <property type="entry name" value="Lambda_DNA-bd_dom_sf"/>
</dbReference>
<dbReference type="SUPFAM" id="SSF47413">
    <property type="entry name" value="lambda repressor-like DNA-binding domains"/>
    <property type="match status" value="1"/>
</dbReference>
<dbReference type="InterPro" id="IPR001387">
    <property type="entry name" value="Cro/C1-type_HTH"/>
</dbReference>
<comment type="caution">
    <text evidence="2">The sequence shown here is derived from an EMBL/GenBank/DDBJ whole genome shotgun (WGS) entry which is preliminary data.</text>
</comment>
<gene>
    <name evidence="2" type="primary">rghR_3</name>
    <name evidence="2" type="ORF">GALL_408150</name>
</gene>
<dbReference type="PROSITE" id="PS50943">
    <property type="entry name" value="HTH_CROC1"/>
    <property type="match status" value="1"/>
</dbReference>
<dbReference type="GO" id="GO:0003677">
    <property type="term" value="F:DNA binding"/>
    <property type="evidence" value="ECO:0007669"/>
    <property type="project" value="InterPro"/>
</dbReference>
<feature type="domain" description="HTH cro/C1-type" evidence="1">
    <location>
        <begin position="15"/>
        <end position="70"/>
    </location>
</feature>
<evidence type="ECO:0000313" key="2">
    <source>
        <dbReference type="EMBL" id="OIQ77492.1"/>
    </source>
</evidence>
<protein>
    <submittedName>
        <fullName evidence="2">HTH-type transcriptional repressor RghR</fullName>
    </submittedName>
</protein>
<dbReference type="EMBL" id="MLJW01001603">
    <property type="protein sequence ID" value="OIQ77492.1"/>
    <property type="molecule type" value="Genomic_DNA"/>
</dbReference>
<sequence>MVCMTEPTLTLGQALKSLRELQGKSLKTVADAADISAAYLQKLEKGDVTAPSPHKLHALAEALGVEYLALMRLAGYVVPEVTNSGSGVLSQAFSAQDMTEAEALAVAAYLKIYRQSKKG</sequence>
<evidence type="ECO:0000259" key="1">
    <source>
        <dbReference type="PROSITE" id="PS50943"/>
    </source>
</evidence>
<dbReference type="Pfam" id="PF01381">
    <property type="entry name" value="HTH_3"/>
    <property type="match status" value="1"/>
</dbReference>
<dbReference type="Gene3D" id="1.10.260.40">
    <property type="entry name" value="lambda repressor-like DNA-binding domains"/>
    <property type="match status" value="1"/>
</dbReference>
<organism evidence="2">
    <name type="scientific">mine drainage metagenome</name>
    <dbReference type="NCBI Taxonomy" id="410659"/>
    <lineage>
        <taxon>unclassified sequences</taxon>
        <taxon>metagenomes</taxon>
        <taxon>ecological metagenomes</taxon>
    </lineage>
</organism>
<dbReference type="CDD" id="cd00093">
    <property type="entry name" value="HTH_XRE"/>
    <property type="match status" value="1"/>
</dbReference>
<accession>A0A1J5QC53</accession>
<dbReference type="AlphaFoldDB" id="A0A1J5QC53"/>
<reference evidence="2" key="1">
    <citation type="submission" date="2016-10" db="EMBL/GenBank/DDBJ databases">
        <title>Sequence of Gallionella enrichment culture.</title>
        <authorList>
            <person name="Poehlein A."/>
            <person name="Muehling M."/>
            <person name="Daniel R."/>
        </authorList>
    </citation>
    <scope>NUCLEOTIDE SEQUENCE</scope>
</reference>
<proteinExistence type="predicted"/>
<dbReference type="SMART" id="SM00530">
    <property type="entry name" value="HTH_XRE"/>
    <property type="match status" value="1"/>
</dbReference>